<keyword evidence="1" id="KW-0678">Repressor</keyword>
<gene>
    <name evidence="7" type="ORF">SAMN05444920_12242</name>
</gene>
<dbReference type="AlphaFoldDB" id="A0A1H6EXF0"/>
<keyword evidence="8" id="KW-1185">Reference proteome</keyword>
<dbReference type="OrthoDB" id="4540879at2"/>
<dbReference type="InterPro" id="IPR003012">
    <property type="entry name" value="Tet_transcr_reg_TetR"/>
</dbReference>
<dbReference type="InterPro" id="IPR050109">
    <property type="entry name" value="HTH-type_TetR-like_transc_reg"/>
</dbReference>
<dbReference type="PANTHER" id="PTHR30055:SF151">
    <property type="entry name" value="TRANSCRIPTIONAL REGULATORY PROTEIN"/>
    <property type="match status" value="1"/>
</dbReference>
<dbReference type="GO" id="GO:0003700">
    <property type="term" value="F:DNA-binding transcription factor activity"/>
    <property type="evidence" value="ECO:0007669"/>
    <property type="project" value="TreeGrafter"/>
</dbReference>
<dbReference type="GO" id="GO:0046677">
    <property type="term" value="P:response to antibiotic"/>
    <property type="evidence" value="ECO:0007669"/>
    <property type="project" value="InterPro"/>
</dbReference>
<dbReference type="InterPro" id="IPR036271">
    <property type="entry name" value="Tet_transcr_reg_TetR-rel_C_sf"/>
</dbReference>
<dbReference type="InterPro" id="IPR009057">
    <property type="entry name" value="Homeodomain-like_sf"/>
</dbReference>
<dbReference type="GO" id="GO:0000976">
    <property type="term" value="F:transcription cis-regulatory region binding"/>
    <property type="evidence" value="ECO:0007669"/>
    <property type="project" value="TreeGrafter"/>
</dbReference>
<evidence type="ECO:0000256" key="2">
    <source>
        <dbReference type="ARBA" id="ARBA00023015"/>
    </source>
</evidence>
<sequence>MSETRRPALTRHTLIETALRLLDDVGLDGLTVRRLATELGVRNPALYWHIRTKQELLDGMADAIILAAGMGPPRSGESWQEWLARRARAYRASLLAHRDGARVVANAANLGPATIRLFDEELTALVGCGFTPVLALRTIGSCTSYINGFVLREQAERPEVAGEPSDRLAAVAALLERGMDATLMRAFREGASALGEEAFEHGLRVLIDGTAAALQSEGERSDGR</sequence>
<accession>A0A1H6EXF0</accession>
<reference evidence="7 8" key="1">
    <citation type="submission" date="2016-10" db="EMBL/GenBank/DDBJ databases">
        <authorList>
            <person name="de Groot N.N."/>
        </authorList>
    </citation>
    <scope>NUCLEOTIDE SEQUENCE [LARGE SCALE GENOMIC DNA]</scope>
    <source>
        <strain evidence="7 8">CGMCC 4.7037</strain>
    </source>
</reference>
<name>A0A1H6EXF0_9ACTN</name>
<evidence type="ECO:0000256" key="4">
    <source>
        <dbReference type="ARBA" id="ARBA00023163"/>
    </source>
</evidence>
<keyword evidence="2" id="KW-0805">Transcription regulation</keyword>
<evidence type="ECO:0000313" key="7">
    <source>
        <dbReference type="EMBL" id="SEH01791.1"/>
    </source>
</evidence>
<dbReference type="Pfam" id="PF02909">
    <property type="entry name" value="TetR_C_1"/>
    <property type="match status" value="1"/>
</dbReference>
<dbReference type="Gene3D" id="1.10.357.10">
    <property type="entry name" value="Tetracycline Repressor, domain 2"/>
    <property type="match status" value="1"/>
</dbReference>
<dbReference type="GO" id="GO:0045892">
    <property type="term" value="P:negative regulation of DNA-templated transcription"/>
    <property type="evidence" value="ECO:0007669"/>
    <property type="project" value="InterPro"/>
</dbReference>
<dbReference type="InterPro" id="IPR001647">
    <property type="entry name" value="HTH_TetR"/>
</dbReference>
<keyword evidence="4" id="KW-0804">Transcription</keyword>
<dbReference type="RefSeq" id="WP_103962877.1">
    <property type="nucleotide sequence ID" value="NZ_FNVT01000022.1"/>
</dbReference>
<protein>
    <submittedName>
        <fullName evidence="7">TetR/AcrR family transcriptional regulator, tetracycline repressor protein</fullName>
    </submittedName>
</protein>
<proteinExistence type="predicted"/>
<dbReference type="PRINTS" id="PR00455">
    <property type="entry name" value="HTHTETR"/>
</dbReference>
<evidence type="ECO:0000256" key="1">
    <source>
        <dbReference type="ARBA" id="ARBA00022491"/>
    </source>
</evidence>
<dbReference type="PANTHER" id="PTHR30055">
    <property type="entry name" value="HTH-TYPE TRANSCRIPTIONAL REGULATOR RUTR"/>
    <property type="match status" value="1"/>
</dbReference>
<dbReference type="SUPFAM" id="SSF46689">
    <property type="entry name" value="Homeodomain-like"/>
    <property type="match status" value="1"/>
</dbReference>
<evidence type="ECO:0000259" key="6">
    <source>
        <dbReference type="PROSITE" id="PS50977"/>
    </source>
</evidence>
<dbReference type="EMBL" id="FNVT01000022">
    <property type="protein sequence ID" value="SEH01791.1"/>
    <property type="molecule type" value="Genomic_DNA"/>
</dbReference>
<dbReference type="PRINTS" id="PR00400">
    <property type="entry name" value="TETREPRESSOR"/>
</dbReference>
<feature type="domain" description="HTH tetR-type" evidence="6">
    <location>
        <begin position="8"/>
        <end position="68"/>
    </location>
</feature>
<keyword evidence="3 5" id="KW-0238">DNA-binding</keyword>
<evidence type="ECO:0000256" key="3">
    <source>
        <dbReference type="ARBA" id="ARBA00023125"/>
    </source>
</evidence>
<dbReference type="Gene3D" id="1.10.10.60">
    <property type="entry name" value="Homeodomain-like"/>
    <property type="match status" value="1"/>
</dbReference>
<dbReference type="SUPFAM" id="SSF48498">
    <property type="entry name" value="Tetracyclin repressor-like, C-terminal domain"/>
    <property type="match status" value="1"/>
</dbReference>
<evidence type="ECO:0000256" key="5">
    <source>
        <dbReference type="PROSITE-ProRule" id="PRU00335"/>
    </source>
</evidence>
<dbReference type="Pfam" id="PF00440">
    <property type="entry name" value="TetR_N"/>
    <property type="match status" value="1"/>
</dbReference>
<dbReference type="InterPro" id="IPR004111">
    <property type="entry name" value="Repressor_TetR_C"/>
</dbReference>
<dbReference type="Proteomes" id="UP000236732">
    <property type="component" value="Unassembled WGS sequence"/>
</dbReference>
<evidence type="ECO:0000313" key="8">
    <source>
        <dbReference type="Proteomes" id="UP000236732"/>
    </source>
</evidence>
<dbReference type="PROSITE" id="PS50977">
    <property type="entry name" value="HTH_TETR_2"/>
    <property type="match status" value="1"/>
</dbReference>
<feature type="DNA-binding region" description="H-T-H motif" evidence="5">
    <location>
        <begin position="31"/>
        <end position="50"/>
    </location>
</feature>
<organism evidence="7 8">
    <name type="scientific">Nonomuraea solani</name>
    <dbReference type="NCBI Taxonomy" id="1144553"/>
    <lineage>
        <taxon>Bacteria</taxon>
        <taxon>Bacillati</taxon>
        <taxon>Actinomycetota</taxon>
        <taxon>Actinomycetes</taxon>
        <taxon>Streptosporangiales</taxon>
        <taxon>Streptosporangiaceae</taxon>
        <taxon>Nonomuraea</taxon>
    </lineage>
</organism>